<evidence type="ECO:0000259" key="14">
    <source>
        <dbReference type="PROSITE" id="PS52035"/>
    </source>
</evidence>
<keyword evidence="6 13" id="KW-0732">Signal</keyword>
<feature type="active site" description="Proton donor/acceptor" evidence="12">
    <location>
        <position position="383"/>
    </location>
</feature>
<evidence type="ECO:0000256" key="1">
    <source>
        <dbReference type="ARBA" id="ARBA00001947"/>
    </source>
</evidence>
<dbReference type="PANTHER" id="PTHR11705">
    <property type="entry name" value="PROTEASE FAMILY M14 CARBOXYPEPTIDASE A,B"/>
    <property type="match status" value="1"/>
</dbReference>
<dbReference type="GO" id="GO:0008270">
    <property type="term" value="F:zinc ion binding"/>
    <property type="evidence" value="ECO:0007669"/>
    <property type="project" value="InterPro"/>
</dbReference>
<dbReference type="KEGG" id="alti:ALE3EI_2183"/>
<feature type="chain" id="PRO_5028956798" description="carboxypeptidase T" evidence="13">
    <location>
        <begin position="24"/>
        <end position="772"/>
    </location>
</feature>
<comment type="catalytic activity">
    <reaction evidence="10">
        <text>Releases a C-terminal residue, which may be hydrophobic or positively charged.</text>
        <dbReference type="EC" id="3.4.17.18"/>
    </reaction>
</comment>
<dbReference type="AlphaFoldDB" id="A0A7G8PWL2"/>
<evidence type="ECO:0000256" key="9">
    <source>
        <dbReference type="ARBA" id="ARBA00023049"/>
    </source>
</evidence>
<dbReference type="PANTHER" id="PTHR11705:SF143">
    <property type="entry name" value="SLL0236 PROTEIN"/>
    <property type="match status" value="1"/>
</dbReference>
<name>A0A7G8PWL2_9FLAO</name>
<evidence type="ECO:0000256" key="12">
    <source>
        <dbReference type="PROSITE-ProRule" id="PRU01379"/>
    </source>
</evidence>
<evidence type="ECO:0000256" key="10">
    <source>
        <dbReference type="ARBA" id="ARBA00050859"/>
    </source>
</evidence>
<proteinExistence type="inferred from homology"/>
<evidence type="ECO:0000256" key="5">
    <source>
        <dbReference type="ARBA" id="ARBA00022723"/>
    </source>
</evidence>
<dbReference type="GO" id="GO:0006508">
    <property type="term" value="P:proteolysis"/>
    <property type="evidence" value="ECO:0007669"/>
    <property type="project" value="UniProtKB-KW"/>
</dbReference>
<dbReference type="FunFam" id="3.40.630.10:FF:000084">
    <property type="entry name" value="Carboxypeptidase B2"/>
    <property type="match status" value="1"/>
</dbReference>
<keyword evidence="4" id="KW-0645">Protease</keyword>
<dbReference type="SUPFAM" id="SSF53187">
    <property type="entry name" value="Zn-dependent exopeptidases"/>
    <property type="match status" value="1"/>
</dbReference>
<keyword evidence="16" id="KW-1185">Reference proteome</keyword>
<keyword evidence="7" id="KW-0378">Hydrolase</keyword>
<evidence type="ECO:0000256" key="3">
    <source>
        <dbReference type="ARBA" id="ARBA00022645"/>
    </source>
</evidence>
<feature type="domain" description="Peptidase M14" evidence="14">
    <location>
        <begin position="122"/>
        <end position="414"/>
    </location>
</feature>
<sequence length="772" mass="85170">MKKTLQFLLALCLLLGSIHSVLAQETFSKVAVSIESVDSMEQLNSLDLDLDHFETINSNTIAFFVTENEKAALENSGFNFEVLIPDYAEYYANMVESDLPNVENMTRGAMVANGFDLGTMGGFYTLAEMEAKLDEMKANFPNLITTKTSIGTTEEGRSIWMVKISDNPDVDEAEAAVYFDGLHHAREPSAMAVTINYMFWLLENYATDPAVQYLVDNRELYFVPVVNPDGYFYNQQTDPNGGGMWRKNRSVNAGSSCRGVDLNRNYSFGYANDPSCSSTNPCSGTYRGPMAFSEPEAIAVRDLMVQIQPNTGFSTHSTAGTYLMPYGFNSTPPEFEIYSEWASTFASDNNYLYGTTSQMLGYTSCGTTRDYLHSEGIYTWTPEIGGSGFWPPPSTIFSLVDENVYPMFFQSWIAGAYLDVQSHEPIDPVSPGQNFNLVVEVKNIGLEDTLGDVTIGLSTTASGISLPANVNLGSLAARSRVDNSTNPLVVGIDPGFSDSSFILTVSTYQDGIINESMDIPVYIGAKTLYFYDDAENGTTAWTTSGSGSSWEVLNDDSYSGTRSFGDSDGGNGSNNVLNYFSLDQPFDFSNAILPVVSFAAKWAIDNGDNVRFQYSINGGSNWQDLQTFTQNERWNIRTYELNSLTGESNVLFRFRMQSNNNTPGDGFYFDDFEVSDYDLNTLSSGGSIITESISVYPNPFDETLTIQFSADLNLISRNIELFDIQGRTISVTSEVKNNTIQISTAHLNSGLYLLKVVNENGQTTALKKIVKL</sequence>
<dbReference type="InterPro" id="IPR026444">
    <property type="entry name" value="Secre_tail"/>
</dbReference>
<dbReference type="NCBIfam" id="TIGR04183">
    <property type="entry name" value="Por_Secre_tail"/>
    <property type="match status" value="1"/>
</dbReference>
<keyword evidence="9" id="KW-0482">Metalloprotease</keyword>
<dbReference type="SMART" id="SM00631">
    <property type="entry name" value="Zn_pept"/>
    <property type="match status" value="1"/>
</dbReference>
<dbReference type="EMBL" id="CP052909">
    <property type="protein sequence ID" value="QNJ98728.1"/>
    <property type="molecule type" value="Genomic_DNA"/>
</dbReference>
<dbReference type="PROSITE" id="PS52035">
    <property type="entry name" value="PEPTIDASE_M14"/>
    <property type="match status" value="1"/>
</dbReference>
<keyword evidence="5" id="KW-0479">Metal-binding</keyword>
<dbReference type="InterPro" id="IPR000834">
    <property type="entry name" value="Peptidase_M14"/>
</dbReference>
<dbReference type="CDD" id="cd03859">
    <property type="entry name" value="M14_CPT"/>
    <property type="match status" value="1"/>
</dbReference>
<evidence type="ECO:0000313" key="15">
    <source>
        <dbReference type="EMBL" id="QNJ98728.1"/>
    </source>
</evidence>
<evidence type="ECO:0000256" key="2">
    <source>
        <dbReference type="ARBA" id="ARBA00005988"/>
    </source>
</evidence>
<dbReference type="Proteomes" id="UP000515514">
    <property type="component" value="Chromosome"/>
</dbReference>
<dbReference type="Pfam" id="PF00246">
    <property type="entry name" value="Peptidase_M14"/>
    <property type="match status" value="1"/>
</dbReference>
<dbReference type="Pfam" id="PF18962">
    <property type="entry name" value="Por_Secre_tail"/>
    <property type="match status" value="1"/>
</dbReference>
<dbReference type="Gene3D" id="2.60.120.260">
    <property type="entry name" value="Galactose-binding domain-like"/>
    <property type="match status" value="1"/>
</dbReference>
<keyword evidence="3 15" id="KW-0121">Carboxypeptidase</keyword>
<dbReference type="InterPro" id="IPR033810">
    <property type="entry name" value="Carboxypeptidase_T"/>
</dbReference>
<evidence type="ECO:0000256" key="8">
    <source>
        <dbReference type="ARBA" id="ARBA00022833"/>
    </source>
</evidence>
<dbReference type="GO" id="GO:0005615">
    <property type="term" value="C:extracellular space"/>
    <property type="evidence" value="ECO:0007669"/>
    <property type="project" value="TreeGrafter"/>
</dbReference>
<accession>A0A7G8PWL2</accession>
<evidence type="ECO:0000313" key="16">
    <source>
        <dbReference type="Proteomes" id="UP000515514"/>
    </source>
</evidence>
<evidence type="ECO:0000256" key="6">
    <source>
        <dbReference type="ARBA" id="ARBA00022729"/>
    </source>
</evidence>
<feature type="signal peptide" evidence="13">
    <location>
        <begin position="1"/>
        <end position="23"/>
    </location>
</feature>
<dbReference type="Gene3D" id="3.40.630.10">
    <property type="entry name" value="Zn peptidases"/>
    <property type="match status" value="1"/>
</dbReference>
<evidence type="ECO:0000256" key="11">
    <source>
        <dbReference type="ARBA" id="ARBA00066554"/>
    </source>
</evidence>
<evidence type="ECO:0000256" key="13">
    <source>
        <dbReference type="SAM" id="SignalP"/>
    </source>
</evidence>
<evidence type="ECO:0000256" key="7">
    <source>
        <dbReference type="ARBA" id="ARBA00022801"/>
    </source>
</evidence>
<keyword evidence="8" id="KW-0862">Zinc</keyword>
<gene>
    <name evidence="15" type="ORF">ALE3EI_2183</name>
</gene>
<protein>
    <recommendedName>
        <fullName evidence="11">carboxypeptidase T</fullName>
        <ecNumber evidence="11">3.4.17.18</ecNumber>
    </recommendedName>
</protein>
<comment type="similarity">
    <text evidence="2 12">Belongs to the peptidase M14 family.</text>
</comment>
<evidence type="ECO:0000256" key="4">
    <source>
        <dbReference type="ARBA" id="ARBA00022670"/>
    </source>
</evidence>
<dbReference type="GO" id="GO:0004181">
    <property type="term" value="F:metallocarboxypeptidase activity"/>
    <property type="evidence" value="ECO:0007669"/>
    <property type="project" value="InterPro"/>
</dbReference>
<organism evidence="15 16">
    <name type="scientific">Constantimarinum furrinae</name>
    <dbReference type="NCBI Taxonomy" id="2562285"/>
    <lineage>
        <taxon>Bacteria</taxon>
        <taxon>Pseudomonadati</taxon>
        <taxon>Bacteroidota</taxon>
        <taxon>Flavobacteriia</taxon>
        <taxon>Flavobacteriales</taxon>
        <taxon>Flavobacteriaceae</taxon>
        <taxon>Altibacter/Constantimarinum group</taxon>
        <taxon>Constantimarinum</taxon>
    </lineage>
</organism>
<dbReference type="RefSeq" id="WP_186988620.1">
    <property type="nucleotide sequence ID" value="NZ_CP052909.1"/>
</dbReference>
<comment type="cofactor">
    <cofactor evidence="1">
        <name>Zn(2+)</name>
        <dbReference type="ChEBI" id="CHEBI:29105"/>
    </cofactor>
</comment>
<reference evidence="15 16" key="1">
    <citation type="submission" date="2020-04" db="EMBL/GenBank/DDBJ databases">
        <title>Genome sequence of Altibacter aquimarinus strain ALE3EI.</title>
        <authorList>
            <person name="Oh H.-M."/>
            <person name="Jang D."/>
        </authorList>
    </citation>
    <scope>NUCLEOTIDE SEQUENCE [LARGE SCALE GENOMIC DNA]</scope>
    <source>
        <strain evidence="15 16">ALE3EI</strain>
    </source>
</reference>
<dbReference type="EC" id="3.4.17.18" evidence="11"/>